<evidence type="ECO:0000313" key="2">
    <source>
        <dbReference type="Proteomes" id="UP001196413"/>
    </source>
</evidence>
<accession>A0AAD5MCF8</accession>
<dbReference type="EMBL" id="JAHQIW010002668">
    <property type="protein sequence ID" value="KAJ1356042.1"/>
    <property type="molecule type" value="Genomic_DNA"/>
</dbReference>
<keyword evidence="2" id="KW-1185">Reference proteome</keyword>
<proteinExistence type="predicted"/>
<gene>
    <name evidence="1" type="ORF">KIN20_013659</name>
</gene>
<evidence type="ECO:0000313" key="1">
    <source>
        <dbReference type="EMBL" id="KAJ1356042.1"/>
    </source>
</evidence>
<dbReference type="AlphaFoldDB" id="A0AAD5MCF8"/>
<organism evidence="1 2">
    <name type="scientific">Parelaphostrongylus tenuis</name>
    <name type="common">Meningeal worm</name>
    <dbReference type="NCBI Taxonomy" id="148309"/>
    <lineage>
        <taxon>Eukaryota</taxon>
        <taxon>Metazoa</taxon>
        <taxon>Ecdysozoa</taxon>
        <taxon>Nematoda</taxon>
        <taxon>Chromadorea</taxon>
        <taxon>Rhabditida</taxon>
        <taxon>Rhabditina</taxon>
        <taxon>Rhabditomorpha</taxon>
        <taxon>Strongyloidea</taxon>
        <taxon>Metastrongylidae</taxon>
        <taxon>Parelaphostrongylus</taxon>
    </lineage>
</organism>
<comment type="caution">
    <text evidence="1">The sequence shown here is derived from an EMBL/GenBank/DDBJ whole genome shotgun (WGS) entry which is preliminary data.</text>
</comment>
<name>A0AAD5MCF8_PARTN</name>
<dbReference type="Proteomes" id="UP001196413">
    <property type="component" value="Unassembled WGS sequence"/>
</dbReference>
<protein>
    <submittedName>
        <fullName evidence="1">Uncharacterized protein</fullName>
    </submittedName>
</protein>
<reference evidence="1" key="1">
    <citation type="submission" date="2021-06" db="EMBL/GenBank/DDBJ databases">
        <title>Parelaphostrongylus tenuis whole genome reference sequence.</title>
        <authorList>
            <person name="Garwood T.J."/>
            <person name="Larsen P.A."/>
            <person name="Fountain-Jones N.M."/>
            <person name="Garbe J.R."/>
            <person name="Macchietto M.G."/>
            <person name="Kania S.A."/>
            <person name="Gerhold R.W."/>
            <person name="Richards J.E."/>
            <person name="Wolf T.M."/>
        </authorList>
    </citation>
    <scope>NUCLEOTIDE SEQUENCE</scope>
    <source>
        <strain evidence="1">MNPRO001-30</strain>
        <tissue evidence="1">Meninges</tissue>
    </source>
</reference>
<sequence>MVTDVLEEQGRRAGLFPTVISGISTQLTIRFSYNALQCDNVLVNPNDAQNMQIVVTMGVQGTCIFIGNTVSTICTAMPATRCMHHGNYTDIVLCRNTSDYIWSSLDHQYHNGELVDSNVAESDDREFRSPATGPFGTHFSGVSVTIGS</sequence>